<dbReference type="GO" id="GO:0005524">
    <property type="term" value="F:ATP binding"/>
    <property type="evidence" value="ECO:0007669"/>
    <property type="project" value="UniProtKB-UniRule"/>
</dbReference>
<dbReference type="PROSITE" id="PS51194">
    <property type="entry name" value="HELICASE_CTER"/>
    <property type="match status" value="1"/>
</dbReference>
<dbReference type="Gene3D" id="3.40.50.300">
    <property type="entry name" value="P-loop containing nucleotide triphosphate hydrolases"/>
    <property type="match status" value="2"/>
</dbReference>
<protein>
    <recommendedName>
        <fullName evidence="7">ATP-dependent RNA helicase</fullName>
        <ecNumber evidence="7">3.6.4.13</ecNumber>
    </recommendedName>
</protein>
<proteinExistence type="inferred from homology"/>
<dbReference type="GO" id="GO:0016787">
    <property type="term" value="F:hydrolase activity"/>
    <property type="evidence" value="ECO:0007669"/>
    <property type="project" value="UniProtKB-KW"/>
</dbReference>
<evidence type="ECO:0000313" key="12">
    <source>
        <dbReference type="Proteomes" id="UP000036987"/>
    </source>
</evidence>
<dbReference type="PROSITE" id="PS51192">
    <property type="entry name" value="HELICASE_ATP_BIND_1"/>
    <property type="match status" value="1"/>
</dbReference>
<dbReference type="InterPro" id="IPR001650">
    <property type="entry name" value="Helicase_C-like"/>
</dbReference>
<feature type="domain" description="Helicase ATP-binding" evidence="8">
    <location>
        <begin position="341"/>
        <end position="524"/>
    </location>
</feature>
<evidence type="ECO:0000256" key="1">
    <source>
        <dbReference type="ARBA" id="ARBA00022741"/>
    </source>
</evidence>
<gene>
    <name evidence="11" type="ORF">ZOSMA_277G00050</name>
</gene>
<keyword evidence="5 7" id="KW-0694">RNA-binding</keyword>
<comment type="domain">
    <text evidence="7">The Q motif is unique to and characteristic of the DEAD box family of RNA helicases and controls ATP binding and hydrolysis.</text>
</comment>
<dbReference type="EMBL" id="LFYR01000929">
    <property type="protein sequence ID" value="KMZ67144.1"/>
    <property type="molecule type" value="Genomic_DNA"/>
</dbReference>
<evidence type="ECO:0000256" key="4">
    <source>
        <dbReference type="ARBA" id="ARBA00022840"/>
    </source>
</evidence>
<feature type="domain" description="DEAD-box RNA helicase Q" evidence="10">
    <location>
        <begin position="310"/>
        <end position="338"/>
    </location>
</feature>
<evidence type="ECO:0000256" key="3">
    <source>
        <dbReference type="ARBA" id="ARBA00022806"/>
    </source>
</evidence>
<evidence type="ECO:0000313" key="11">
    <source>
        <dbReference type="EMBL" id="KMZ67144.1"/>
    </source>
</evidence>
<comment type="function">
    <text evidence="7">RNA helicase.</text>
</comment>
<dbReference type="CDD" id="cd18787">
    <property type="entry name" value="SF2_C_DEAD"/>
    <property type="match status" value="1"/>
</dbReference>
<dbReference type="SMART" id="SM00487">
    <property type="entry name" value="DEXDc"/>
    <property type="match status" value="1"/>
</dbReference>
<evidence type="ECO:0000256" key="7">
    <source>
        <dbReference type="RuleBase" id="RU365068"/>
    </source>
</evidence>
<dbReference type="STRING" id="29655.A0A0K9PDW3"/>
<dbReference type="AlphaFoldDB" id="A0A0K9PDW3"/>
<dbReference type="SUPFAM" id="SSF52540">
    <property type="entry name" value="P-loop containing nucleoside triphosphate hydrolases"/>
    <property type="match status" value="1"/>
</dbReference>
<evidence type="ECO:0000259" key="8">
    <source>
        <dbReference type="PROSITE" id="PS51192"/>
    </source>
</evidence>
<feature type="short sequence motif" description="Q motif" evidence="6">
    <location>
        <begin position="310"/>
        <end position="338"/>
    </location>
</feature>
<evidence type="ECO:0000259" key="10">
    <source>
        <dbReference type="PROSITE" id="PS51195"/>
    </source>
</evidence>
<sequence>MPSSSSLFLFHLIRQCSSTTATLMHRHRRHLLSNLSIFRQMGGGPRTFPGGLNKWKYRRMHEKLAREKECKLLDQEKQLYEARLRSEIRAQVGTAYIPSGTVDKKTSLSYGGPMSSKDHVKSLADRFMREGAEDLWNENDGPLELAEVRDQKPSLIEPRKSVPTVKRDSWSKAESFYLRREYSSVARKSLGSRTSLTGKFRRGKVVNTDSDSDSGYSLETQGFGKLKFGNTAISDEEEEEGSGEVRKKMKSGAALGNFDKKKTRRVSTELLEKIVSEQEVEGIREELRRRTCVNKLVEKEKDQESIFTDNRFDGCNMSPLTTKALTSAGYEKMTLVQAEALPICLDGKDVLVKAKSGTGKSFTFLLPAIEAVLKATISTRNRRVFPILSLILCPTRELASQISAEANVLLKHHNGINVQTLIGGTRFKVDQKLLESKSPQIVVATPGRLLDHIETKAGFSVRLMGLKVLVIDEVDHLLDLGFRSDIEKIVDCLPQQRQTLLFSATIPKLVRRVSQLVLNKDHIYIDTVGLTGPETHDKVSQSYIVSPHEDHFEIVYHLLKQHITEDLEYKVIIFCTTAMMTSLMYSFLSNMKLNVREIHSRKPQVYRARISDEFRESKRLILVTSDVSARGMDYPNVTLVLQVGIPSDREQYIHRLGRTGRKGQDGKGIMLLAPWEEYFVDEIKDLPVTKFPLPECDPEIKPKVEASLQNINTSVKEAAYHAWLGYYNSIGEIGRDKTNLVELANRFCGSINLEKPPPLFRKIALKMGLKGISGIKLKK</sequence>
<dbReference type="GO" id="GO:0003723">
    <property type="term" value="F:RNA binding"/>
    <property type="evidence" value="ECO:0007669"/>
    <property type="project" value="UniProtKB-UniRule"/>
</dbReference>
<dbReference type="Pfam" id="PF00270">
    <property type="entry name" value="DEAD"/>
    <property type="match status" value="1"/>
</dbReference>
<evidence type="ECO:0000256" key="2">
    <source>
        <dbReference type="ARBA" id="ARBA00022801"/>
    </source>
</evidence>
<keyword evidence="1 7" id="KW-0547">Nucleotide-binding</keyword>
<evidence type="ECO:0000256" key="5">
    <source>
        <dbReference type="ARBA" id="ARBA00022884"/>
    </source>
</evidence>
<dbReference type="InterPro" id="IPR027417">
    <property type="entry name" value="P-loop_NTPase"/>
</dbReference>
<dbReference type="InterPro" id="IPR014014">
    <property type="entry name" value="RNA_helicase_DEAD_Q_motif"/>
</dbReference>
<dbReference type="InterPro" id="IPR014001">
    <property type="entry name" value="Helicase_ATP-bd"/>
</dbReference>
<dbReference type="EC" id="3.6.4.13" evidence="7"/>
<keyword evidence="12" id="KW-1185">Reference proteome</keyword>
<keyword evidence="4 7" id="KW-0067">ATP-binding</keyword>
<dbReference type="SMART" id="SM00490">
    <property type="entry name" value="HELICc"/>
    <property type="match status" value="1"/>
</dbReference>
<feature type="domain" description="Helicase C-terminal" evidence="9">
    <location>
        <begin position="558"/>
        <end position="708"/>
    </location>
</feature>
<accession>A0A0K9PDW3</accession>
<keyword evidence="3 7" id="KW-0347">Helicase</keyword>
<dbReference type="Pfam" id="PF00271">
    <property type="entry name" value="Helicase_C"/>
    <property type="match status" value="1"/>
</dbReference>
<dbReference type="OMA" id="NAMLKYH"/>
<comment type="similarity">
    <text evidence="7">Belongs to the DEAD box helicase family.</text>
</comment>
<dbReference type="PANTHER" id="PTHR24031">
    <property type="entry name" value="RNA HELICASE"/>
    <property type="match status" value="1"/>
</dbReference>
<keyword evidence="2 7" id="KW-0378">Hydrolase</keyword>
<dbReference type="GO" id="GO:0003724">
    <property type="term" value="F:RNA helicase activity"/>
    <property type="evidence" value="ECO:0007669"/>
    <property type="project" value="UniProtKB-EC"/>
</dbReference>
<comment type="caution">
    <text evidence="11">The sequence shown here is derived from an EMBL/GenBank/DDBJ whole genome shotgun (WGS) entry which is preliminary data.</text>
</comment>
<dbReference type="Proteomes" id="UP000036987">
    <property type="component" value="Unassembled WGS sequence"/>
</dbReference>
<name>A0A0K9PDW3_ZOSMR</name>
<dbReference type="PROSITE" id="PS51195">
    <property type="entry name" value="Q_MOTIF"/>
    <property type="match status" value="1"/>
</dbReference>
<evidence type="ECO:0000256" key="6">
    <source>
        <dbReference type="PROSITE-ProRule" id="PRU00552"/>
    </source>
</evidence>
<dbReference type="InterPro" id="IPR011545">
    <property type="entry name" value="DEAD/DEAH_box_helicase_dom"/>
</dbReference>
<evidence type="ECO:0000259" key="9">
    <source>
        <dbReference type="PROSITE" id="PS51194"/>
    </source>
</evidence>
<organism evidence="11 12">
    <name type="scientific">Zostera marina</name>
    <name type="common">Eelgrass</name>
    <dbReference type="NCBI Taxonomy" id="29655"/>
    <lineage>
        <taxon>Eukaryota</taxon>
        <taxon>Viridiplantae</taxon>
        <taxon>Streptophyta</taxon>
        <taxon>Embryophyta</taxon>
        <taxon>Tracheophyta</taxon>
        <taxon>Spermatophyta</taxon>
        <taxon>Magnoliopsida</taxon>
        <taxon>Liliopsida</taxon>
        <taxon>Zosteraceae</taxon>
        <taxon>Zostera</taxon>
    </lineage>
</organism>
<reference evidence="12" key="1">
    <citation type="journal article" date="2016" name="Nature">
        <title>The genome of the seagrass Zostera marina reveals angiosperm adaptation to the sea.</title>
        <authorList>
            <person name="Olsen J.L."/>
            <person name="Rouze P."/>
            <person name="Verhelst B."/>
            <person name="Lin Y.-C."/>
            <person name="Bayer T."/>
            <person name="Collen J."/>
            <person name="Dattolo E."/>
            <person name="De Paoli E."/>
            <person name="Dittami S."/>
            <person name="Maumus F."/>
            <person name="Michel G."/>
            <person name="Kersting A."/>
            <person name="Lauritano C."/>
            <person name="Lohaus R."/>
            <person name="Toepel M."/>
            <person name="Tonon T."/>
            <person name="Vanneste K."/>
            <person name="Amirebrahimi M."/>
            <person name="Brakel J."/>
            <person name="Bostroem C."/>
            <person name="Chovatia M."/>
            <person name="Grimwood J."/>
            <person name="Jenkins J.W."/>
            <person name="Jueterbock A."/>
            <person name="Mraz A."/>
            <person name="Stam W.T."/>
            <person name="Tice H."/>
            <person name="Bornberg-Bauer E."/>
            <person name="Green P.J."/>
            <person name="Pearson G.A."/>
            <person name="Procaccini G."/>
            <person name="Duarte C.M."/>
            <person name="Schmutz J."/>
            <person name="Reusch T.B.H."/>
            <person name="Van de Peer Y."/>
        </authorList>
    </citation>
    <scope>NUCLEOTIDE SEQUENCE [LARGE SCALE GENOMIC DNA]</scope>
    <source>
        <strain evidence="12">cv. Finnish</strain>
    </source>
</reference>
<comment type="catalytic activity">
    <reaction evidence="7">
        <text>ATP + H2O = ADP + phosphate + H(+)</text>
        <dbReference type="Rhea" id="RHEA:13065"/>
        <dbReference type="ChEBI" id="CHEBI:15377"/>
        <dbReference type="ChEBI" id="CHEBI:15378"/>
        <dbReference type="ChEBI" id="CHEBI:30616"/>
        <dbReference type="ChEBI" id="CHEBI:43474"/>
        <dbReference type="ChEBI" id="CHEBI:456216"/>
        <dbReference type="EC" id="3.6.4.13"/>
    </reaction>
</comment>
<dbReference type="OrthoDB" id="193716at2759"/>